<keyword evidence="3 10" id="KW-0813">Transport</keyword>
<evidence type="ECO:0000256" key="6">
    <source>
        <dbReference type="ARBA" id="ARBA00022692"/>
    </source>
</evidence>
<dbReference type="Pfam" id="PF03544">
    <property type="entry name" value="TonB_C"/>
    <property type="match status" value="1"/>
</dbReference>
<dbReference type="AlphaFoldDB" id="W0E2K6"/>
<organism evidence="13 14">
    <name type="scientific">Marichromatium purpuratum 984</name>
    <dbReference type="NCBI Taxonomy" id="765910"/>
    <lineage>
        <taxon>Bacteria</taxon>
        <taxon>Pseudomonadati</taxon>
        <taxon>Pseudomonadota</taxon>
        <taxon>Gammaproteobacteria</taxon>
        <taxon>Chromatiales</taxon>
        <taxon>Chromatiaceae</taxon>
        <taxon>Marichromatium</taxon>
    </lineage>
</organism>
<feature type="region of interest" description="Disordered" evidence="11">
    <location>
        <begin position="90"/>
        <end position="157"/>
    </location>
</feature>
<dbReference type="PANTHER" id="PTHR33446">
    <property type="entry name" value="PROTEIN TONB-RELATED"/>
    <property type="match status" value="1"/>
</dbReference>
<dbReference type="Gene3D" id="3.30.1150.10">
    <property type="match status" value="1"/>
</dbReference>
<dbReference type="GO" id="GO:0098797">
    <property type="term" value="C:plasma membrane protein complex"/>
    <property type="evidence" value="ECO:0007669"/>
    <property type="project" value="TreeGrafter"/>
</dbReference>
<dbReference type="InterPro" id="IPR006260">
    <property type="entry name" value="TonB/TolA_C"/>
</dbReference>
<evidence type="ECO:0000256" key="1">
    <source>
        <dbReference type="ARBA" id="ARBA00004383"/>
    </source>
</evidence>
<keyword evidence="14" id="KW-1185">Reference proteome</keyword>
<evidence type="ECO:0000256" key="11">
    <source>
        <dbReference type="SAM" id="MobiDB-lite"/>
    </source>
</evidence>
<feature type="domain" description="TonB C-terminal" evidence="12">
    <location>
        <begin position="162"/>
        <end position="253"/>
    </location>
</feature>
<reference evidence="13 14" key="1">
    <citation type="submission" date="2013-12" db="EMBL/GenBank/DDBJ databases">
        <authorList>
            <consortium name="DOE Joint Genome Institute"/>
            <person name="Bryant D.A."/>
            <person name="Huntemann M."/>
            <person name="Han J."/>
            <person name="Chen A."/>
            <person name="Kyrpides N."/>
            <person name="Mavromatis K."/>
            <person name="Markowitz V."/>
            <person name="Palaniappan K."/>
            <person name="Ivanova N."/>
            <person name="Schaumberg A."/>
            <person name="Pati A."/>
            <person name="Liolios K."/>
            <person name="Nordberg H.P."/>
            <person name="Cantor M.N."/>
            <person name="Hua S.X."/>
            <person name="Woyke T."/>
        </authorList>
    </citation>
    <scope>NUCLEOTIDE SEQUENCE [LARGE SCALE GENOMIC DNA]</scope>
    <source>
        <strain evidence="13 14">984</strain>
    </source>
</reference>
<dbReference type="PANTHER" id="PTHR33446:SF2">
    <property type="entry name" value="PROTEIN TONB"/>
    <property type="match status" value="1"/>
</dbReference>
<gene>
    <name evidence="13" type="ORF">MARPU_15510</name>
</gene>
<evidence type="ECO:0000313" key="13">
    <source>
        <dbReference type="EMBL" id="AHF05095.1"/>
    </source>
</evidence>
<dbReference type="NCBIfam" id="TIGR01352">
    <property type="entry name" value="tonB_Cterm"/>
    <property type="match status" value="1"/>
</dbReference>
<dbReference type="eggNOG" id="COG0810">
    <property type="taxonomic scope" value="Bacteria"/>
</dbReference>
<dbReference type="GO" id="GO:0055085">
    <property type="term" value="P:transmembrane transport"/>
    <property type="evidence" value="ECO:0007669"/>
    <property type="project" value="InterPro"/>
</dbReference>
<dbReference type="OrthoDB" id="6077935at2"/>
<feature type="compositionally biased region" description="Pro residues" evidence="11">
    <location>
        <begin position="92"/>
        <end position="111"/>
    </location>
</feature>
<evidence type="ECO:0000256" key="10">
    <source>
        <dbReference type="RuleBase" id="RU362123"/>
    </source>
</evidence>
<name>W0E2K6_MARPU</name>
<keyword evidence="4 10" id="KW-1003">Cell membrane</keyword>
<comment type="function">
    <text evidence="10">Interacts with outer membrane receptor proteins that carry out high-affinity binding and energy dependent uptake into the periplasmic space of specific substrates. It could act to transduce energy from the cytoplasmic membrane to specific energy-requiring processes in the outer membrane, resulting in the release into the periplasm of ligands bound by these outer membrane proteins.</text>
</comment>
<dbReference type="HOGENOM" id="CLU_076333_2_1_6"/>
<dbReference type="InterPro" id="IPR051045">
    <property type="entry name" value="TonB-dependent_transducer"/>
</dbReference>
<evidence type="ECO:0000313" key="14">
    <source>
        <dbReference type="Proteomes" id="UP000005275"/>
    </source>
</evidence>
<dbReference type="STRING" id="765910.MARPU_15510"/>
<dbReference type="PROSITE" id="PS52015">
    <property type="entry name" value="TONB_CTD"/>
    <property type="match status" value="1"/>
</dbReference>
<evidence type="ECO:0000259" key="12">
    <source>
        <dbReference type="PROSITE" id="PS52015"/>
    </source>
</evidence>
<dbReference type="RefSeq" id="WP_005222863.1">
    <property type="nucleotide sequence ID" value="NZ_CP007031.1"/>
</dbReference>
<evidence type="ECO:0000256" key="3">
    <source>
        <dbReference type="ARBA" id="ARBA00022448"/>
    </source>
</evidence>
<keyword evidence="8" id="KW-1133">Transmembrane helix</keyword>
<proteinExistence type="inferred from homology"/>
<dbReference type="Proteomes" id="UP000005275">
    <property type="component" value="Chromosome"/>
</dbReference>
<dbReference type="KEGG" id="mpur:MARPU_15510"/>
<protein>
    <recommendedName>
        <fullName evidence="10">Protein TonB</fullName>
    </recommendedName>
</protein>
<dbReference type="InterPro" id="IPR037682">
    <property type="entry name" value="TonB_C"/>
</dbReference>
<evidence type="ECO:0000256" key="7">
    <source>
        <dbReference type="ARBA" id="ARBA00022927"/>
    </source>
</evidence>
<dbReference type="PRINTS" id="PR01374">
    <property type="entry name" value="TONBPROTEIN"/>
</dbReference>
<dbReference type="EMBL" id="CP007031">
    <property type="protein sequence ID" value="AHF05095.1"/>
    <property type="molecule type" value="Genomic_DNA"/>
</dbReference>
<feature type="compositionally biased region" description="Gly residues" evidence="11">
    <location>
        <begin position="132"/>
        <end position="157"/>
    </location>
</feature>
<evidence type="ECO:0000256" key="5">
    <source>
        <dbReference type="ARBA" id="ARBA00022519"/>
    </source>
</evidence>
<keyword evidence="9" id="KW-0472">Membrane</keyword>
<dbReference type="GO" id="GO:0030288">
    <property type="term" value="C:outer membrane-bounded periplasmic space"/>
    <property type="evidence" value="ECO:0007669"/>
    <property type="project" value="InterPro"/>
</dbReference>
<comment type="subcellular location">
    <subcellularLocation>
        <location evidence="1 10">Cell inner membrane</location>
        <topology evidence="1 10">Single-pass membrane protein</topology>
        <orientation evidence="1 10">Periplasmic side</orientation>
    </subcellularLocation>
</comment>
<evidence type="ECO:0000256" key="2">
    <source>
        <dbReference type="ARBA" id="ARBA00006555"/>
    </source>
</evidence>
<keyword evidence="10" id="KW-0735">Signal-anchor</keyword>
<dbReference type="GO" id="GO:0015031">
    <property type="term" value="P:protein transport"/>
    <property type="evidence" value="ECO:0007669"/>
    <property type="project" value="UniProtKB-UniRule"/>
</dbReference>
<evidence type="ECO:0000256" key="8">
    <source>
        <dbReference type="ARBA" id="ARBA00022989"/>
    </source>
</evidence>
<dbReference type="SUPFAM" id="SSF74653">
    <property type="entry name" value="TolA/TonB C-terminal domain"/>
    <property type="match status" value="1"/>
</dbReference>
<accession>W0E2K6</accession>
<dbReference type="InterPro" id="IPR003538">
    <property type="entry name" value="TonB"/>
</dbReference>
<evidence type="ECO:0000256" key="9">
    <source>
        <dbReference type="ARBA" id="ARBA00023136"/>
    </source>
</evidence>
<sequence>MEIRSRHWLAAVALALLLHGSLLMALTRPSQPEPVAVIPYEITLGGLPGPAGAPASAAPLAAPAPVLATTPALTPLTPVVQAELVPMRELEPAPPKPKPKPAKPAPKPQPKPQARARPPHTEQPVHRAAGATGSGQGSAKGSNQGSGGGGGGGGSGTVRGGNYYGKLAHWLDRHKRYPRQARRLRQQGRVEVSFTIDRQGRLVAHRIVSSSGHPLLDAEVKAMLQRANPMPRPPAEIARDRLTIQVPIDFALR</sequence>
<dbReference type="GO" id="GO:0031992">
    <property type="term" value="F:energy transducer activity"/>
    <property type="evidence" value="ECO:0007669"/>
    <property type="project" value="InterPro"/>
</dbReference>
<evidence type="ECO:0000256" key="4">
    <source>
        <dbReference type="ARBA" id="ARBA00022475"/>
    </source>
</evidence>
<keyword evidence="6" id="KW-0812">Transmembrane</keyword>
<keyword evidence="7 10" id="KW-0653">Protein transport</keyword>
<keyword evidence="5 10" id="KW-0997">Cell inner membrane</keyword>
<dbReference type="GO" id="GO:0015891">
    <property type="term" value="P:siderophore transport"/>
    <property type="evidence" value="ECO:0007669"/>
    <property type="project" value="InterPro"/>
</dbReference>
<comment type="similarity">
    <text evidence="2 10">Belongs to the TonB family.</text>
</comment>